<feature type="domain" description="Plastocyanin-like" evidence="8">
    <location>
        <begin position="107"/>
        <end position="216"/>
    </location>
</feature>
<sequence length="798" mass="89947">MADKMSVVFLLFGVLLTAQVFNVTEAGYNHNVAFKPECERRGDQIPSKCVYNFTIDYRMTGVWYNERRNTGKPVFKTDAKPDQYFYGEQYNCSNISMSESDLDDVIMADGSYRRIYTINGQFPGETIVAYNGTQLIISVTNNLEEEGVSIHWHGIVQRNTPYMDGVARITQCAINPGETFVYRFVAYPPGTHWYHAHLGSMRTDGLYGALIVIDPEEERTRARKETDMTLMLSDWFSTDTSTMSSSVIWELERFAPFLQSSDSFTQSSCFYQTKQHDGTDIGVWPVQSILINGKGTVCDATRDVTVGGYRCNNRLEEFVVPRHKKIRIRIINGAAQYSLRVSIDSHSMTVEALDGNRIQDMEVVDYLIIHTGERYDIEVATDQYREHPIQPVNDGHFWIRVESLEEADQLKPIINPKTGWAILKYEGSPSRAKPFTTPKQCPQSNPCEVLNCPFRDYRPVGGNYYTCIPISQTKALGSIIDRYPVPMPTSDDDFQQIFLNFHFSGSNAVRSSINGHLFRFPRVPPQLYPDQDPLYECDEPCTGDCYCTYSEKLKLNNVIQIVIMNMGIGQPGTAHPVHIHGHHFHVLKIGYPQYDSDFRFLADTDDIRCKDPFCSSAEWSDATWDDYTVWNNTARRIRPPDVNANANTNTSDVGAGDVGAGGVGAGGVGAAEPWIPEINVIDPPLKDTVVVPVGGYVVVRFRADNPGWWFVHCHIEVHTVEGMAMVLQEGEQSEMPPVPSKIPKCANFEMNDKEFDEALQWKPNVANLGSSKASGAAATRFHSLPRLLIPTLCFLYSW</sequence>
<keyword evidence="9" id="KW-1185">Reference proteome</keyword>
<proteinExistence type="inferred from homology"/>
<evidence type="ECO:0000259" key="8">
    <source>
        <dbReference type="Pfam" id="PF07732"/>
    </source>
</evidence>
<accession>A0A1S3HL83</accession>
<dbReference type="GO" id="GO:0005886">
    <property type="term" value="C:plasma membrane"/>
    <property type="evidence" value="ECO:0007669"/>
    <property type="project" value="TreeGrafter"/>
</dbReference>
<dbReference type="Pfam" id="PF07732">
    <property type="entry name" value="Cu-oxidase_3"/>
    <property type="match status" value="1"/>
</dbReference>
<evidence type="ECO:0000313" key="9">
    <source>
        <dbReference type="Proteomes" id="UP000085678"/>
    </source>
</evidence>
<dbReference type="OrthoDB" id="6106698at2759"/>
<dbReference type="InterPro" id="IPR002355">
    <property type="entry name" value="Cu_oxidase_Cu_BS"/>
</dbReference>
<dbReference type="CDD" id="cd13858">
    <property type="entry name" value="CuRO_1_tcLCC2_insect_like"/>
    <property type="match status" value="1"/>
</dbReference>
<comment type="similarity">
    <text evidence="1">Belongs to the multicopper oxidase family.</text>
</comment>
<dbReference type="InterPro" id="IPR045087">
    <property type="entry name" value="Cu-oxidase_fam"/>
</dbReference>
<dbReference type="PANTHER" id="PTHR11709:SF394">
    <property type="entry name" value="FI03373P-RELATED"/>
    <property type="match status" value="1"/>
</dbReference>
<keyword evidence="3" id="KW-0560">Oxidoreductase</keyword>
<dbReference type="InterPro" id="IPR008972">
    <property type="entry name" value="Cupredoxin"/>
</dbReference>
<dbReference type="RefSeq" id="XP_013385769.1">
    <property type="nucleotide sequence ID" value="XM_013530315.1"/>
</dbReference>
<keyword evidence="4" id="KW-0186">Copper</keyword>
<evidence type="ECO:0000313" key="10">
    <source>
        <dbReference type="RefSeq" id="XP_013385769.1"/>
    </source>
</evidence>
<dbReference type="OMA" id="EAKIHRH"/>
<evidence type="ECO:0000259" key="7">
    <source>
        <dbReference type="Pfam" id="PF07731"/>
    </source>
</evidence>
<dbReference type="Proteomes" id="UP000085678">
    <property type="component" value="Unplaced"/>
</dbReference>
<feature type="chain" id="PRO_5010197103" evidence="5">
    <location>
        <begin position="27"/>
        <end position="798"/>
    </location>
</feature>
<dbReference type="InterPro" id="IPR011707">
    <property type="entry name" value="Cu-oxidase-like_N"/>
</dbReference>
<evidence type="ECO:0000256" key="2">
    <source>
        <dbReference type="ARBA" id="ARBA00022723"/>
    </source>
</evidence>
<dbReference type="Gene3D" id="2.60.40.420">
    <property type="entry name" value="Cupredoxins - blue copper proteins"/>
    <property type="match status" value="3"/>
</dbReference>
<dbReference type="PANTHER" id="PTHR11709">
    <property type="entry name" value="MULTI-COPPER OXIDASE"/>
    <property type="match status" value="1"/>
</dbReference>
<protein>
    <submittedName>
        <fullName evidence="10">L-ascorbate oxidase</fullName>
    </submittedName>
</protein>
<dbReference type="GO" id="GO:0016491">
    <property type="term" value="F:oxidoreductase activity"/>
    <property type="evidence" value="ECO:0007669"/>
    <property type="project" value="UniProtKB-KW"/>
</dbReference>
<dbReference type="SUPFAM" id="SSF49503">
    <property type="entry name" value="Cupredoxins"/>
    <property type="match status" value="3"/>
</dbReference>
<dbReference type="PROSITE" id="PS00080">
    <property type="entry name" value="MULTICOPPER_OXIDASE2"/>
    <property type="match status" value="1"/>
</dbReference>
<dbReference type="InterPro" id="IPR011706">
    <property type="entry name" value="Cu-oxidase_C"/>
</dbReference>
<keyword evidence="5" id="KW-0732">Signal</keyword>
<dbReference type="Pfam" id="PF07731">
    <property type="entry name" value="Cu-oxidase_2"/>
    <property type="match status" value="2"/>
</dbReference>
<dbReference type="GO" id="GO:0006826">
    <property type="term" value="P:iron ion transport"/>
    <property type="evidence" value="ECO:0007669"/>
    <property type="project" value="TreeGrafter"/>
</dbReference>
<dbReference type="AlphaFoldDB" id="A0A1S3HL83"/>
<keyword evidence="2" id="KW-0479">Metal-binding</keyword>
<name>A0A1S3HL83_LINAN</name>
<evidence type="ECO:0000256" key="5">
    <source>
        <dbReference type="SAM" id="SignalP"/>
    </source>
</evidence>
<evidence type="ECO:0000259" key="6">
    <source>
        <dbReference type="Pfam" id="PF00394"/>
    </source>
</evidence>
<evidence type="ECO:0000256" key="1">
    <source>
        <dbReference type="ARBA" id="ARBA00010609"/>
    </source>
</evidence>
<organism evidence="9 10">
    <name type="scientific">Lingula anatina</name>
    <name type="common">Brachiopod</name>
    <name type="synonym">Lingula unguis</name>
    <dbReference type="NCBI Taxonomy" id="7574"/>
    <lineage>
        <taxon>Eukaryota</taxon>
        <taxon>Metazoa</taxon>
        <taxon>Spiralia</taxon>
        <taxon>Lophotrochozoa</taxon>
        <taxon>Brachiopoda</taxon>
        <taxon>Linguliformea</taxon>
        <taxon>Lingulata</taxon>
        <taxon>Lingulida</taxon>
        <taxon>Linguloidea</taxon>
        <taxon>Lingulidae</taxon>
        <taxon>Lingula</taxon>
    </lineage>
</organism>
<feature type="domain" description="Plastocyanin-like" evidence="7">
    <location>
        <begin position="676"/>
        <end position="732"/>
    </location>
</feature>
<evidence type="ECO:0000256" key="3">
    <source>
        <dbReference type="ARBA" id="ARBA00023002"/>
    </source>
</evidence>
<feature type="signal peptide" evidence="5">
    <location>
        <begin position="1"/>
        <end position="26"/>
    </location>
</feature>
<dbReference type="PROSITE" id="PS00079">
    <property type="entry name" value="MULTICOPPER_OXIDASE1"/>
    <property type="match status" value="1"/>
</dbReference>
<dbReference type="InterPro" id="IPR001117">
    <property type="entry name" value="Cu-oxidase_2nd"/>
</dbReference>
<feature type="domain" description="Plastocyanin-like" evidence="7">
    <location>
        <begin position="548"/>
        <end position="593"/>
    </location>
</feature>
<dbReference type="GeneID" id="106155452"/>
<gene>
    <name evidence="10" type="primary">LOC106155452</name>
</gene>
<dbReference type="InParanoid" id="A0A1S3HL83"/>
<dbReference type="KEGG" id="lak:106155452"/>
<evidence type="ECO:0000256" key="4">
    <source>
        <dbReference type="ARBA" id="ARBA00023008"/>
    </source>
</evidence>
<dbReference type="GO" id="GO:0005507">
    <property type="term" value="F:copper ion binding"/>
    <property type="evidence" value="ECO:0007669"/>
    <property type="project" value="InterPro"/>
</dbReference>
<reference evidence="10" key="1">
    <citation type="journal article" date="2015" name="Nat. Commun.">
        <title>The Lingula genome provides insights into brachiopod evolution and the origin of phosphate biomineralization.</title>
        <authorList>
            <person name="Luo Y.J."/>
            <person name="Takeuchi T."/>
            <person name="Koyanagi R."/>
            <person name="Yamada L."/>
            <person name="Kanda M."/>
            <person name="Khalturina M."/>
            <person name="Fujie M."/>
            <person name="Yamasaki S.I."/>
            <person name="Endo K."/>
            <person name="Satoh N."/>
        </authorList>
    </citation>
    <scope>NUCLEOTIDE SEQUENCE</scope>
</reference>
<reference evidence="10" key="2">
    <citation type="submission" date="2025-08" db="UniProtKB">
        <authorList>
            <consortium name="RefSeq"/>
        </authorList>
    </citation>
    <scope>IDENTIFICATION</scope>
</reference>
<feature type="domain" description="Plastocyanin-like" evidence="6">
    <location>
        <begin position="229"/>
        <end position="427"/>
    </location>
</feature>
<dbReference type="CDD" id="cd13905">
    <property type="entry name" value="CuRO_3_tcLLC2_insect_like"/>
    <property type="match status" value="1"/>
</dbReference>
<dbReference type="Pfam" id="PF00394">
    <property type="entry name" value="Cu-oxidase"/>
    <property type="match status" value="1"/>
</dbReference>
<dbReference type="InterPro" id="IPR033138">
    <property type="entry name" value="Cu_oxidase_CS"/>
</dbReference>